<comment type="catalytic activity">
    <reaction evidence="6 7 8">
        <text>Hydrolysis of proteins to small peptides in the presence of ATP and magnesium. alpha-casein is the usual test substrate. In the absence of ATP, only oligopeptides shorter than five residues are hydrolyzed (such as succinyl-Leu-Tyr-|-NHMec, and Leu-Tyr-Leu-|-Tyr-Trp, in which cleavage of the -Tyr-|-Leu- and -Tyr-|-Trp bonds also occurs).</text>
        <dbReference type="EC" id="3.4.21.92"/>
    </reaction>
</comment>
<dbReference type="GO" id="GO:0006515">
    <property type="term" value="P:protein quality control for misfolded or incompletely synthesized proteins"/>
    <property type="evidence" value="ECO:0007669"/>
    <property type="project" value="TreeGrafter"/>
</dbReference>
<dbReference type="InterPro" id="IPR001907">
    <property type="entry name" value="ClpP"/>
</dbReference>
<dbReference type="FunFam" id="3.90.226.10:FF:000001">
    <property type="entry name" value="ATP-dependent Clp protease proteolytic subunit"/>
    <property type="match status" value="1"/>
</dbReference>
<dbReference type="InterPro" id="IPR018215">
    <property type="entry name" value="ClpP_Ser_AS"/>
</dbReference>
<evidence type="ECO:0000256" key="9">
    <source>
        <dbReference type="RuleBase" id="RU003567"/>
    </source>
</evidence>
<dbReference type="PANTHER" id="PTHR10381">
    <property type="entry name" value="ATP-DEPENDENT CLP PROTEASE PROTEOLYTIC SUBUNIT"/>
    <property type="match status" value="1"/>
</dbReference>
<protein>
    <recommendedName>
        <fullName evidence="7 9">ATP-dependent Clp protease proteolytic subunit</fullName>
        <ecNumber evidence="7">3.4.21.92</ecNumber>
    </recommendedName>
    <alternativeName>
        <fullName evidence="7">Endopeptidase Clp</fullName>
    </alternativeName>
</protein>
<feature type="active site" evidence="8">
    <location>
        <position position="111"/>
    </location>
</feature>
<name>A0A451CYR1_9GAMM</name>
<keyword evidence="2 7" id="KW-0963">Cytoplasm</keyword>
<evidence type="ECO:0000256" key="2">
    <source>
        <dbReference type="ARBA" id="ARBA00022490"/>
    </source>
</evidence>
<comment type="function">
    <text evidence="7">Cleaves peptides in various proteins in a process that requires ATP hydrolysis. Has a chymotrypsin-like activity. Plays a major role in the degradation of misfolded proteins.</text>
</comment>
<dbReference type="Gene3D" id="3.90.226.10">
    <property type="entry name" value="2-enoyl-CoA Hydratase, Chain A, domain 1"/>
    <property type="match status" value="1"/>
</dbReference>
<dbReference type="PROSITE" id="PS00381">
    <property type="entry name" value="CLP_PROTEASE_SER"/>
    <property type="match status" value="1"/>
</dbReference>
<dbReference type="SUPFAM" id="SSF52096">
    <property type="entry name" value="ClpP/crotonase"/>
    <property type="match status" value="1"/>
</dbReference>
<evidence type="ECO:0000256" key="3">
    <source>
        <dbReference type="ARBA" id="ARBA00022670"/>
    </source>
</evidence>
<dbReference type="GO" id="GO:0051117">
    <property type="term" value="F:ATPase binding"/>
    <property type="evidence" value="ECO:0007669"/>
    <property type="project" value="TreeGrafter"/>
</dbReference>
<comment type="subunit">
    <text evidence="7">Fourteen ClpP subunits assemble into 2 heptameric rings which stack back to back to give a disk-like structure with a central cavity, resembling the structure of eukaryotic proteasomes.</text>
</comment>
<feature type="active site" evidence="7">
    <location>
        <position position="136"/>
    </location>
</feature>
<reference evidence="10 11" key="1">
    <citation type="submission" date="2019-02" db="EMBL/GenBank/DDBJ databases">
        <authorList>
            <person name="Manzano-Marin A."/>
            <person name="Manzano-Marin A."/>
        </authorList>
    </citation>
    <scope>NUCLEOTIDE SEQUENCE [LARGE SCALE GENOMIC DNA]</scope>
    <source>
        <strain evidence="10 11">ErCicurtihirsuta</strain>
    </source>
</reference>
<dbReference type="InterPro" id="IPR023562">
    <property type="entry name" value="ClpP/TepA"/>
</dbReference>
<dbReference type="HAMAP" id="MF_00444">
    <property type="entry name" value="ClpP"/>
    <property type="match status" value="1"/>
</dbReference>
<gene>
    <name evidence="7 10" type="primary">clpP</name>
    <name evidence="10" type="ORF">ERCICURT3053_172</name>
</gene>
<sequence precursor="true">MLHSHTNASTIDYMTLIPIVIEKTSQGERAYDIYSRLLKERIIFLTGPIEDYMANLIVAQILFLEADNPEKDIHLYINSPGGVITSGMSIYDTMQFVKPDIRTICIGQACSMGALLLTSGTKGKRYCLTNSRMMIHQPIGGFQGQASDIDIHAREIIKTKKIMNQLMAKHTGQTVETIDNDTNRDRFLSSQESVSYGLVDAILSQRT</sequence>
<evidence type="ECO:0000256" key="8">
    <source>
        <dbReference type="PROSITE-ProRule" id="PRU10085"/>
    </source>
</evidence>
<evidence type="ECO:0000256" key="5">
    <source>
        <dbReference type="ARBA" id="ARBA00022825"/>
    </source>
</evidence>
<keyword evidence="5 7" id="KW-0720">Serine protease</keyword>
<dbReference type="GO" id="GO:0005737">
    <property type="term" value="C:cytoplasm"/>
    <property type="evidence" value="ECO:0007669"/>
    <property type="project" value="UniProtKB-SubCell"/>
</dbReference>
<dbReference type="Pfam" id="PF00574">
    <property type="entry name" value="CLP_protease"/>
    <property type="match status" value="1"/>
</dbReference>
<keyword evidence="3 7" id="KW-0645">Protease</keyword>
<evidence type="ECO:0000256" key="6">
    <source>
        <dbReference type="ARBA" id="ARBA00034021"/>
    </source>
</evidence>
<dbReference type="AlphaFoldDB" id="A0A451CYR1"/>
<dbReference type="InterPro" id="IPR029045">
    <property type="entry name" value="ClpP/crotonase-like_dom_sf"/>
</dbReference>
<dbReference type="GO" id="GO:0009368">
    <property type="term" value="C:endopeptidase Clp complex"/>
    <property type="evidence" value="ECO:0007669"/>
    <property type="project" value="TreeGrafter"/>
</dbReference>
<organism evidence="10 11">
    <name type="scientific">Candidatus Erwinia haradaeae</name>
    <dbReference type="NCBI Taxonomy" id="1922217"/>
    <lineage>
        <taxon>Bacteria</taxon>
        <taxon>Pseudomonadati</taxon>
        <taxon>Pseudomonadota</taxon>
        <taxon>Gammaproteobacteria</taxon>
        <taxon>Enterobacterales</taxon>
        <taxon>Erwiniaceae</taxon>
        <taxon>Erwinia</taxon>
    </lineage>
</organism>
<proteinExistence type="inferred from homology"/>
<dbReference type="PRINTS" id="PR00127">
    <property type="entry name" value="CLPPROTEASEP"/>
</dbReference>
<evidence type="ECO:0000256" key="7">
    <source>
        <dbReference type="HAMAP-Rule" id="MF_00444"/>
    </source>
</evidence>
<evidence type="ECO:0000313" key="10">
    <source>
        <dbReference type="EMBL" id="VFP78547.1"/>
    </source>
</evidence>
<feature type="active site" description="Nucleophile" evidence="7">
    <location>
        <position position="111"/>
    </location>
</feature>
<evidence type="ECO:0000256" key="4">
    <source>
        <dbReference type="ARBA" id="ARBA00022801"/>
    </source>
</evidence>
<dbReference type="GO" id="GO:0004176">
    <property type="term" value="F:ATP-dependent peptidase activity"/>
    <property type="evidence" value="ECO:0007669"/>
    <property type="project" value="InterPro"/>
</dbReference>
<dbReference type="EMBL" id="LR217698">
    <property type="protein sequence ID" value="VFP78547.1"/>
    <property type="molecule type" value="Genomic_DNA"/>
</dbReference>
<dbReference type="EC" id="3.4.21.92" evidence="7"/>
<accession>A0A451CYR1</accession>
<keyword evidence="4 7" id="KW-0378">Hydrolase</keyword>
<dbReference type="CDD" id="cd07017">
    <property type="entry name" value="S14_ClpP_2"/>
    <property type="match status" value="1"/>
</dbReference>
<dbReference type="NCBIfam" id="NF001368">
    <property type="entry name" value="PRK00277.1"/>
    <property type="match status" value="1"/>
</dbReference>
<comment type="similarity">
    <text evidence="1 7 9">Belongs to the peptidase S14 family.</text>
</comment>
<dbReference type="PANTHER" id="PTHR10381:SF70">
    <property type="entry name" value="ATP-DEPENDENT CLP PROTEASE PROTEOLYTIC SUBUNIT"/>
    <property type="match status" value="1"/>
</dbReference>
<evidence type="ECO:0000256" key="1">
    <source>
        <dbReference type="ARBA" id="ARBA00007039"/>
    </source>
</evidence>
<evidence type="ECO:0000313" key="11">
    <source>
        <dbReference type="Proteomes" id="UP000294364"/>
    </source>
</evidence>
<dbReference type="GO" id="GO:0004252">
    <property type="term" value="F:serine-type endopeptidase activity"/>
    <property type="evidence" value="ECO:0007669"/>
    <property type="project" value="UniProtKB-UniRule"/>
</dbReference>
<dbReference type="NCBIfam" id="TIGR00493">
    <property type="entry name" value="clpP"/>
    <property type="match status" value="1"/>
</dbReference>
<comment type="subcellular location">
    <subcellularLocation>
        <location evidence="7">Cytoplasm</location>
    </subcellularLocation>
</comment>
<dbReference type="NCBIfam" id="NF009205">
    <property type="entry name" value="PRK12553.1"/>
    <property type="match status" value="1"/>
</dbReference>
<dbReference type="Proteomes" id="UP000294364">
    <property type="component" value="Chromosome"/>
</dbReference>